<dbReference type="Proteomes" id="UP000248961">
    <property type="component" value="Unassembled WGS sequence"/>
</dbReference>
<evidence type="ECO:0000256" key="3">
    <source>
        <dbReference type="ARBA" id="ARBA00004569"/>
    </source>
</evidence>
<evidence type="ECO:0000313" key="10">
    <source>
        <dbReference type="EMBL" id="RAL10885.1"/>
    </source>
</evidence>
<dbReference type="GO" id="GO:0005758">
    <property type="term" value="C:mitochondrial intermembrane space"/>
    <property type="evidence" value="ECO:0007669"/>
    <property type="project" value="UniProtKB-SubCell"/>
</dbReference>
<keyword evidence="11" id="KW-1185">Reference proteome</keyword>
<comment type="similarity">
    <text evidence="4">Belongs to the cytochrome c oxidase subunit 6B family.</text>
</comment>
<dbReference type="FunFam" id="1.10.10.140:FF:000003">
    <property type="entry name" value="Cytochrome c oxidase assembly factor 6"/>
    <property type="match status" value="1"/>
</dbReference>
<dbReference type="SUPFAM" id="SSF47694">
    <property type="entry name" value="Cytochrome c oxidase subunit h"/>
    <property type="match status" value="1"/>
</dbReference>
<keyword evidence="5" id="KW-0963">Cytoplasm</keyword>
<feature type="region of interest" description="Disordered" evidence="9">
    <location>
        <begin position="1"/>
        <end position="28"/>
    </location>
</feature>
<dbReference type="GO" id="GO:0005634">
    <property type="term" value="C:nucleus"/>
    <property type="evidence" value="ECO:0007669"/>
    <property type="project" value="UniProtKB-SubCell"/>
</dbReference>
<evidence type="ECO:0000256" key="4">
    <source>
        <dbReference type="ARBA" id="ARBA00006425"/>
    </source>
</evidence>
<dbReference type="PANTHER" id="PTHR47677:SF1">
    <property type="entry name" value="CYTOCHROME C OXIDASE ASSEMBLY FACTOR 6"/>
    <property type="match status" value="1"/>
</dbReference>
<dbReference type="EMBL" id="KZ824292">
    <property type="protein sequence ID" value="RAL10885.1"/>
    <property type="molecule type" value="Genomic_DNA"/>
</dbReference>
<feature type="compositionally biased region" description="Low complexity" evidence="9">
    <location>
        <begin position="7"/>
        <end position="18"/>
    </location>
</feature>
<keyword evidence="7" id="KW-1015">Disulfide bond</keyword>
<accession>A0A395HU21</accession>
<evidence type="ECO:0000256" key="1">
    <source>
        <dbReference type="ARBA" id="ARBA00004123"/>
    </source>
</evidence>
<evidence type="ECO:0000256" key="2">
    <source>
        <dbReference type="ARBA" id="ARBA00004496"/>
    </source>
</evidence>
<dbReference type="VEuPathDB" id="FungiDB:BO97DRAFT_406658"/>
<organism evidence="10 11">
    <name type="scientific">Aspergillus homomorphus (strain CBS 101889)</name>
    <dbReference type="NCBI Taxonomy" id="1450537"/>
    <lineage>
        <taxon>Eukaryota</taxon>
        <taxon>Fungi</taxon>
        <taxon>Dikarya</taxon>
        <taxon>Ascomycota</taxon>
        <taxon>Pezizomycotina</taxon>
        <taxon>Eurotiomycetes</taxon>
        <taxon>Eurotiomycetidae</taxon>
        <taxon>Eurotiales</taxon>
        <taxon>Aspergillaceae</taxon>
        <taxon>Aspergillus</taxon>
        <taxon>Aspergillus subgen. Circumdati</taxon>
    </lineage>
</organism>
<dbReference type="STRING" id="1450537.A0A395HU21"/>
<keyword evidence="6" id="KW-0496">Mitochondrion</keyword>
<dbReference type="OrthoDB" id="5545577at2759"/>
<evidence type="ECO:0000256" key="5">
    <source>
        <dbReference type="ARBA" id="ARBA00022490"/>
    </source>
</evidence>
<gene>
    <name evidence="10" type="ORF">BO97DRAFT_406658</name>
</gene>
<evidence type="ECO:0008006" key="12">
    <source>
        <dbReference type="Google" id="ProtNLM"/>
    </source>
</evidence>
<dbReference type="InterPro" id="IPR048281">
    <property type="entry name" value="COA6_fun"/>
</dbReference>
<dbReference type="InterPro" id="IPR048280">
    <property type="entry name" value="COX6B-like"/>
</dbReference>
<evidence type="ECO:0000313" key="11">
    <source>
        <dbReference type="Proteomes" id="UP000248961"/>
    </source>
</evidence>
<evidence type="ECO:0000256" key="8">
    <source>
        <dbReference type="ARBA" id="ARBA00023242"/>
    </source>
</evidence>
<reference evidence="10 11" key="1">
    <citation type="submission" date="2018-02" db="EMBL/GenBank/DDBJ databases">
        <title>The genomes of Aspergillus section Nigri reveals drivers in fungal speciation.</title>
        <authorList>
            <consortium name="DOE Joint Genome Institute"/>
            <person name="Vesth T.C."/>
            <person name="Nybo J."/>
            <person name="Theobald S."/>
            <person name="Brandl J."/>
            <person name="Frisvad J.C."/>
            <person name="Nielsen K.F."/>
            <person name="Lyhne E.K."/>
            <person name="Kogle M.E."/>
            <person name="Kuo A."/>
            <person name="Riley R."/>
            <person name="Clum A."/>
            <person name="Nolan M."/>
            <person name="Lipzen A."/>
            <person name="Salamov A."/>
            <person name="Henrissat B."/>
            <person name="Wiebenga A."/>
            <person name="De vries R.P."/>
            <person name="Grigoriev I.V."/>
            <person name="Mortensen U.H."/>
            <person name="Andersen M.R."/>
            <person name="Baker S.E."/>
        </authorList>
    </citation>
    <scope>NUCLEOTIDE SEQUENCE [LARGE SCALE GENOMIC DNA]</scope>
    <source>
        <strain evidence="10 11">CBS 101889</strain>
    </source>
</reference>
<protein>
    <recommendedName>
        <fullName evidence="12">Cytochrome c oxidase assembly factor 6</fullName>
    </recommendedName>
</protein>
<proteinExistence type="inferred from homology"/>
<dbReference type="PANTHER" id="PTHR47677">
    <property type="entry name" value="CYTOCHROME C OXIDASE ASSEMBLY FACTOR 6"/>
    <property type="match status" value="1"/>
</dbReference>
<dbReference type="InterPro" id="IPR036549">
    <property type="entry name" value="CX6/COA6-like_sf"/>
</dbReference>
<sequence length="117" mass="13544">MGWLPWSSDSPSSNAASDGGRIAPDRTSRQRCYEGRDLFFSCLDRNDILDAIKNDKDAQRKCGKELAQFETACSRAWVKYFKEKRVMEYNRDKTIERIKKEDAAKVEDLKSQGWTAR</sequence>
<evidence type="ECO:0000256" key="6">
    <source>
        <dbReference type="ARBA" id="ARBA00023128"/>
    </source>
</evidence>
<dbReference type="GeneID" id="37199745"/>
<name>A0A395HU21_ASPHC</name>
<dbReference type="GO" id="GO:0033617">
    <property type="term" value="P:mitochondrial respiratory chain complex IV assembly"/>
    <property type="evidence" value="ECO:0007669"/>
    <property type="project" value="TreeGrafter"/>
</dbReference>
<evidence type="ECO:0000256" key="7">
    <source>
        <dbReference type="ARBA" id="ARBA00023157"/>
    </source>
</evidence>
<dbReference type="Pfam" id="PF02297">
    <property type="entry name" value="COX6B"/>
    <property type="match status" value="1"/>
</dbReference>
<comment type="subcellular location">
    <subcellularLocation>
        <location evidence="2">Cytoplasm</location>
    </subcellularLocation>
    <subcellularLocation>
        <location evidence="3">Mitochondrion intermembrane space</location>
    </subcellularLocation>
    <subcellularLocation>
        <location evidence="1">Nucleus</location>
    </subcellularLocation>
</comment>
<dbReference type="AlphaFoldDB" id="A0A395HU21"/>
<dbReference type="Gene3D" id="1.10.10.140">
    <property type="entry name" value="Cytochrome c oxidase, subunit VIb"/>
    <property type="match status" value="1"/>
</dbReference>
<evidence type="ECO:0000256" key="9">
    <source>
        <dbReference type="SAM" id="MobiDB-lite"/>
    </source>
</evidence>
<dbReference type="RefSeq" id="XP_025550039.1">
    <property type="nucleotide sequence ID" value="XM_025695456.1"/>
</dbReference>
<keyword evidence="8" id="KW-0539">Nucleus</keyword>